<evidence type="ECO:0000313" key="1">
    <source>
        <dbReference type="EMBL" id="CAA9561005.1"/>
    </source>
</evidence>
<organism evidence="1">
    <name type="scientific">uncultured Thermomicrobiales bacterium</name>
    <dbReference type="NCBI Taxonomy" id="1645740"/>
    <lineage>
        <taxon>Bacteria</taxon>
        <taxon>Pseudomonadati</taxon>
        <taxon>Thermomicrobiota</taxon>
        <taxon>Thermomicrobia</taxon>
        <taxon>Thermomicrobiales</taxon>
        <taxon>environmental samples</taxon>
    </lineage>
</organism>
<name>A0A6J4UW77_9BACT</name>
<reference evidence="1" key="1">
    <citation type="submission" date="2020-02" db="EMBL/GenBank/DDBJ databases">
        <authorList>
            <person name="Meier V. D."/>
        </authorList>
    </citation>
    <scope>NUCLEOTIDE SEQUENCE</scope>
    <source>
        <strain evidence="1">AVDCRST_MAG19</strain>
    </source>
</reference>
<protein>
    <submittedName>
        <fullName evidence="1">Uncharacterized protein</fullName>
    </submittedName>
</protein>
<feature type="non-terminal residue" evidence="1">
    <location>
        <position position="1"/>
    </location>
</feature>
<gene>
    <name evidence="1" type="ORF">AVDCRST_MAG19-1794</name>
</gene>
<dbReference type="AlphaFoldDB" id="A0A6J4UW77"/>
<dbReference type="EMBL" id="CADCWL010000076">
    <property type="protein sequence ID" value="CAA9561005.1"/>
    <property type="molecule type" value="Genomic_DNA"/>
</dbReference>
<proteinExistence type="predicted"/>
<accession>A0A6J4UW77</accession>
<sequence length="22" mass="2534">LMQNLRNITVQIELLRQVGVPV</sequence>